<evidence type="ECO:0000313" key="2">
    <source>
        <dbReference type="EMBL" id="KAA5410411.1"/>
    </source>
</evidence>
<dbReference type="GeneID" id="66310235"/>
<evidence type="ECO:0000313" key="4">
    <source>
        <dbReference type="Proteomes" id="UP000482653"/>
    </source>
</evidence>
<accession>A0A0N7IFV0</accession>
<proteinExistence type="predicted"/>
<reference evidence="1 3" key="1">
    <citation type="journal article" date="2015" name="Science">
        <title>Genetic determinants of in vivo fitness and diet responsiveness in multiple human gut Bacteroides.</title>
        <authorList>
            <person name="Wu M."/>
            <person name="McNulty N.P."/>
            <person name="Rodionov D.A."/>
            <person name="Khoroshkin M.S."/>
            <person name="Griffin N.W."/>
            <person name="Cheng J."/>
            <person name="Latreille P."/>
            <person name="Kerstetter R.A."/>
            <person name="Terrapon N."/>
            <person name="Henrissat B."/>
            <person name="Osterman A.L."/>
            <person name="Gordon J.I."/>
        </authorList>
    </citation>
    <scope>NUCLEOTIDE SEQUENCE [LARGE SCALE GENOMIC DNA]</scope>
    <source>
        <strain evidence="1 3">WH2</strain>
    </source>
</reference>
<dbReference type="SUPFAM" id="SSF75011">
    <property type="entry name" value="3-carboxy-cis,cis-mucoante lactonizing enzyme"/>
    <property type="match status" value="1"/>
</dbReference>
<dbReference type="Proteomes" id="UP000061809">
    <property type="component" value="Chromosome"/>
</dbReference>
<dbReference type="RefSeq" id="WP_026367699.1">
    <property type="nucleotide sequence ID" value="NZ_CP012801.1"/>
</dbReference>
<dbReference type="Proteomes" id="UP000482653">
    <property type="component" value="Unassembled WGS sequence"/>
</dbReference>
<reference evidence="2 4" key="2">
    <citation type="journal article" date="2019" name="Nat. Med.">
        <title>A library of human gut bacterial isolates paired with longitudinal multiomics data enables mechanistic microbiome research.</title>
        <authorList>
            <person name="Poyet M."/>
            <person name="Groussin M."/>
            <person name="Gibbons S.M."/>
            <person name="Avila-Pacheco J."/>
            <person name="Jiang X."/>
            <person name="Kearney S.M."/>
            <person name="Perrotta A.R."/>
            <person name="Berdy B."/>
            <person name="Zhao S."/>
            <person name="Lieberman T.D."/>
            <person name="Swanson P.K."/>
            <person name="Smith M."/>
            <person name="Roesemann S."/>
            <person name="Alexander J.E."/>
            <person name="Rich S.A."/>
            <person name="Livny J."/>
            <person name="Vlamakis H."/>
            <person name="Clish C."/>
            <person name="Bullock K."/>
            <person name="Deik A."/>
            <person name="Scott J."/>
            <person name="Pierce K.A."/>
            <person name="Xavier R.J."/>
            <person name="Alm E.J."/>
        </authorList>
    </citation>
    <scope>NUCLEOTIDE SEQUENCE [LARGE SCALE GENOMIC DNA]</scope>
    <source>
        <strain evidence="2 4">BIOML-A8</strain>
    </source>
</reference>
<dbReference type="AlphaFoldDB" id="A0A0N7IFV0"/>
<organism evidence="1 3">
    <name type="scientific">Bacteroides cellulosilyticus</name>
    <dbReference type="NCBI Taxonomy" id="246787"/>
    <lineage>
        <taxon>Bacteria</taxon>
        <taxon>Pseudomonadati</taxon>
        <taxon>Bacteroidota</taxon>
        <taxon>Bacteroidia</taxon>
        <taxon>Bacteroidales</taxon>
        <taxon>Bacteroidaceae</taxon>
        <taxon>Bacteroides</taxon>
    </lineage>
</organism>
<evidence type="ECO:0000313" key="3">
    <source>
        <dbReference type="Proteomes" id="UP000061809"/>
    </source>
</evidence>
<dbReference type="KEGG" id="bcel:BcellWH2_03999"/>
<name>A0A0N7IFV0_9BACE</name>
<dbReference type="EMBL" id="VVYX01000144">
    <property type="protein sequence ID" value="KAA5410411.1"/>
    <property type="molecule type" value="Genomic_DNA"/>
</dbReference>
<protein>
    <submittedName>
        <fullName evidence="2">6-bladed beta-propeller</fullName>
    </submittedName>
</protein>
<dbReference type="PATRIC" id="fig|246787.4.peg.4139"/>
<sequence length="335" mass="38787">MKRIVYFVLFVFFASSCFRNSDVEKSQNHSTNIIDVKESVKEIIIDTPLIGGWARPFIVNDYLLISDSQSEEKLISIFDKNNFSYLMGVGDAGEGPNEITNMGVIVPDEVHHRFFVPDYGKLKVLSYSVDSILKNPFYRPEVKGDMKELQFPDRFVYVNDTFCIARSIMVGESKYFQQSLVRWNMLTGEMKLLVEGHPKVERKRSQFAVSLEHNLIVDCYAHHDLMTIYDLDGNLKYNIYGPYWDDKTSNDMVYYDAVVICKDKIVAAYAGGRNWSDEGFPNCFQVYDFDGNYIKTLNIGRKICNFCYDQELNRLIMVLDNEIQFAYLNLDGLIE</sequence>
<dbReference type="Pfam" id="PF17170">
    <property type="entry name" value="DUF5128"/>
    <property type="match status" value="1"/>
</dbReference>
<dbReference type="EMBL" id="CP012801">
    <property type="protein sequence ID" value="ALJ61219.1"/>
    <property type="molecule type" value="Genomic_DNA"/>
</dbReference>
<evidence type="ECO:0000313" key="1">
    <source>
        <dbReference type="EMBL" id="ALJ61219.1"/>
    </source>
</evidence>
<dbReference type="PROSITE" id="PS51257">
    <property type="entry name" value="PROKAR_LIPOPROTEIN"/>
    <property type="match status" value="1"/>
</dbReference>
<gene>
    <name evidence="1" type="ORF">BcellWH2_03999</name>
    <name evidence="2" type="ORF">F2Y87_29065</name>
</gene>